<evidence type="ECO:0000256" key="1">
    <source>
        <dbReference type="SAM" id="Phobius"/>
    </source>
</evidence>
<dbReference type="Gene3D" id="1.25.40.10">
    <property type="entry name" value="Tetratricopeptide repeat domain"/>
    <property type="match status" value="1"/>
</dbReference>
<proteinExistence type="predicted"/>
<organism evidence="2 3">
    <name type="scientific">Manganibacter manganicus</name>
    <dbReference type="NCBI Taxonomy" id="1873176"/>
    <lineage>
        <taxon>Bacteria</taxon>
        <taxon>Pseudomonadati</taxon>
        <taxon>Pseudomonadota</taxon>
        <taxon>Alphaproteobacteria</taxon>
        <taxon>Hyphomicrobiales</taxon>
        <taxon>Phyllobacteriaceae</taxon>
        <taxon>Manganibacter</taxon>
    </lineage>
</organism>
<accession>A0A1V8RMX3</accession>
<dbReference type="AlphaFoldDB" id="A0A1V8RMX3"/>
<reference evidence="2 3" key="1">
    <citation type="journal article" date="2016" name="Int. J. Syst. Evol. Microbiol.">
        <title>Pseudaminobacter manganicus sp. nov., isolated from sludge of a manganese mine.</title>
        <authorList>
            <person name="Li J."/>
            <person name="Huang J."/>
            <person name="Liao S."/>
            <person name="Wang G."/>
        </authorList>
    </citation>
    <scope>NUCLEOTIDE SEQUENCE [LARGE SCALE GENOMIC DNA]</scope>
    <source>
        <strain evidence="2 3">JH-7</strain>
    </source>
</reference>
<protein>
    <submittedName>
        <fullName evidence="2">Uncharacterized protein</fullName>
    </submittedName>
</protein>
<comment type="caution">
    <text evidence="2">The sequence shown here is derived from an EMBL/GenBank/DDBJ whole genome shotgun (WGS) entry which is preliminary data.</text>
</comment>
<dbReference type="RefSeq" id="WP_080920715.1">
    <property type="nucleotide sequence ID" value="NZ_MDET01000029.1"/>
</dbReference>
<dbReference type="SUPFAM" id="SSF81901">
    <property type="entry name" value="HCP-like"/>
    <property type="match status" value="1"/>
</dbReference>
<evidence type="ECO:0000313" key="3">
    <source>
        <dbReference type="Proteomes" id="UP000191905"/>
    </source>
</evidence>
<keyword evidence="1" id="KW-0812">Transmembrane</keyword>
<keyword evidence="1" id="KW-1133">Transmembrane helix</keyword>
<gene>
    <name evidence="2" type="ORF">BFN67_21755</name>
</gene>
<dbReference type="STRING" id="1873176.BFN67_21755"/>
<dbReference type="EMBL" id="MDET01000029">
    <property type="protein sequence ID" value="OQM74494.1"/>
    <property type="molecule type" value="Genomic_DNA"/>
</dbReference>
<dbReference type="Proteomes" id="UP000191905">
    <property type="component" value="Unassembled WGS sequence"/>
</dbReference>
<name>A0A1V8RMX3_9HYPH</name>
<dbReference type="InterPro" id="IPR011990">
    <property type="entry name" value="TPR-like_helical_dom_sf"/>
</dbReference>
<dbReference type="OrthoDB" id="100177at2"/>
<keyword evidence="3" id="KW-1185">Reference proteome</keyword>
<keyword evidence="1" id="KW-0472">Membrane</keyword>
<sequence>MSHSTPAAPAVREALKRMLASETFGRSERARELLRYVVERDLAGESDKLKGFAIAMDVFGKDADFDPSTDAVVRVQAGRLRELLQQYFAHEGATDPIHITIPRGSYVPVYETNETEPARTESAEGEATAWAGADESNIQIGGPTIIPLARHLQFLWAAIGIVIAMLSFIILRQFGAVTPITAEMGTSNDLAAITSSIALYNKAEELPTVYLSVRASSPGTARVAALTRAGLSGFETINFIGRDFDRKPDPLKDATSFIFKIAPGPDAGSVSVELQNVVTGKVLHSRILTAQEARPPHIEDRIATLLTGATSPSGMIYSMIEQAGLQKGLTACLMLGDDYYLDQNARNHQAAYRCFEKLARQRARSPLVYSELASLHMEAVTDHYAYPPGATPEQALAFAQQALQMGATSAYAYRAYGYINSRLGNPSESIRWLRKAYELNTFNLAMAASYAYALIFAGDYNQGTPLMARAVEASSAHPAWWDFGLFLGEFMLGDEKKAMTTAAALAPTANKSHYLAARLIAANNDGNAKVRGNLLSELTTRFPKFSADPRSALVKRNYPPDLTDRLVAALRAAGLGSGS</sequence>
<evidence type="ECO:0000313" key="2">
    <source>
        <dbReference type="EMBL" id="OQM74494.1"/>
    </source>
</evidence>
<feature type="transmembrane region" description="Helical" evidence="1">
    <location>
        <begin position="154"/>
        <end position="171"/>
    </location>
</feature>